<dbReference type="InterPro" id="IPR003870">
    <property type="entry name" value="DUF222"/>
</dbReference>
<protein>
    <submittedName>
        <fullName evidence="3">DUF222 domain-containing protein</fullName>
    </submittedName>
</protein>
<dbReference type="RefSeq" id="WP_142554701.1">
    <property type="nucleotide sequence ID" value="NZ_VIFX01000039.1"/>
</dbReference>
<feature type="domain" description="DUF222" evidence="2">
    <location>
        <begin position="3"/>
        <end position="58"/>
    </location>
</feature>
<sequence length="170" mass="17896">VGVTGGGTVMPIRDVIGLAGRANLFLAVFDGATGSALNLFRARRTASRAQRLMLIARDGGCTKPGCTVPAYGSQVHHAAQDWADGGQTNVDELALACGPDNRVVGPGGWSTRINGDNDVEWIPPPALDTGQARVNDYHRPERLYWPSEGERDVPSAEGNLRPGGPEPNAA</sequence>
<feature type="compositionally biased region" description="Basic and acidic residues" evidence="1">
    <location>
        <begin position="143"/>
        <end position="154"/>
    </location>
</feature>
<evidence type="ECO:0000259" key="2">
    <source>
        <dbReference type="Pfam" id="PF02720"/>
    </source>
</evidence>
<evidence type="ECO:0000313" key="4">
    <source>
        <dbReference type="Proteomes" id="UP000315759"/>
    </source>
</evidence>
<feature type="non-terminal residue" evidence="3">
    <location>
        <position position="1"/>
    </location>
</feature>
<dbReference type="AlphaFoldDB" id="A0A544VUU2"/>
<evidence type="ECO:0000256" key="1">
    <source>
        <dbReference type="SAM" id="MobiDB-lite"/>
    </source>
</evidence>
<organism evidence="3 4">
    <name type="scientific">Mycolicibacterium hodleri</name>
    <dbReference type="NCBI Taxonomy" id="49897"/>
    <lineage>
        <taxon>Bacteria</taxon>
        <taxon>Bacillati</taxon>
        <taxon>Actinomycetota</taxon>
        <taxon>Actinomycetes</taxon>
        <taxon>Mycobacteriales</taxon>
        <taxon>Mycobacteriaceae</taxon>
        <taxon>Mycolicibacterium</taxon>
    </lineage>
</organism>
<dbReference type="EMBL" id="VIFX01000039">
    <property type="protein sequence ID" value="TQR83749.1"/>
    <property type="molecule type" value="Genomic_DNA"/>
</dbReference>
<proteinExistence type="predicted"/>
<comment type="caution">
    <text evidence="3">The sequence shown here is derived from an EMBL/GenBank/DDBJ whole genome shotgun (WGS) entry which is preliminary data.</text>
</comment>
<dbReference type="CDD" id="cd00085">
    <property type="entry name" value="HNHc"/>
    <property type="match status" value="1"/>
</dbReference>
<accession>A0A544VUU2</accession>
<dbReference type="Pfam" id="PF02720">
    <property type="entry name" value="DUF222"/>
    <property type="match status" value="1"/>
</dbReference>
<dbReference type="InterPro" id="IPR003615">
    <property type="entry name" value="HNH_nuc"/>
</dbReference>
<gene>
    <name evidence="3" type="ORF">D8S82_25085</name>
</gene>
<feature type="region of interest" description="Disordered" evidence="1">
    <location>
        <begin position="143"/>
        <end position="170"/>
    </location>
</feature>
<evidence type="ECO:0000313" key="3">
    <source>
        <dbReference type="EMBL" id="TQR83749.1"/>
    </source>
</evidence>
<keyword evidence="4" id="KW-1185">Reference proteome</keyword>
<dbReference type="Proteomes" id="UP000315759">
    <property type="component" value="Unassembled WGS sequence"/>
</dbReference>
<reference evidence="3 4" key="1">
    <citation type="submission" date="2018-10" db="EMBL/GenBank/DDBJ databases">
        <title>Draft genome of Mycobacterium hodleri strain B.</title>
        <authorList>
            <person name="Amande T.J."/>
            <person name="Mcgenity T.J."/>
        </authorList>
    </citation>
    <scope>NUCLEOTIDE SEQUENCE [LARGE SCALE GENOMIC DNA]</scope>
    <source>
        <strain evidence="3 4">B</strain>
    </source>
</reference>
<name>A0A544VUU2_9MYCO</name>